<evidence type="ECO:0000256" key="6">
    <source>
        <dbReference type="ARBA" id="ARBA00023077"/>
    </source>
</evidence>
<dbReference type="SUPFAM" id="SSF56935">
    <property type="entry name" value="Porins"/>
    <property type="match status" value="1"/>
</dbReference>
<accession>A0A4R6WI16</accession>
<comment type="caution">
    <text evidence="14">The sequence shown here is derived from an EMBL/GenBank/DDBJ whole genome shotgun (WGS) entry which is preliminary data.</text>
</comment>
<dbReference type="Gene3D" id="2.40.170.20">
    <property type="entry name" value="TonB-dependent receptor, beta-barrel domain"/>
    <property type="match status" value="1"/>
</dbReference>
<keyword evidence="15" id="KW-1185">Reference proteome</keyword>
<dbReference type="OrthoDB" id="9795928at2"/>
<proteinExistence type="inferred from homology"/>
<keyword evidence="9 10" id="KW-0998">Cell outer membrane</keyword>
<evidence type="ECO:0000256" key="11">
    <source>
        <dbReference type="RuleBase" id="RU003357"/>
    </source>
</evidence>
<dbReference type="InterPro" id="IPR012910">
    <property type="entry name" value="Plug_dom"/>
</dbReference>
<evidence type="ECO:0000256" key="5">
    <source>
        <dbReference type="ARBA" id="ARBA00022729"/>
    </source>
</evidence>
<evidence type="ECO:0000256" key="8">
    <source>
        <dbReference type="ARBA" id="ARBA00023170"/>
    </source>
</evidence>
<evidence type="ECO:0000313" key="14">
    <source>
        <dbReference type="EMBL" id="TDQ79863.1"/>
    </source>
</evidence>
<evidence type="ECO:0000256" key="4">
    <source>
        <dbReference type="ARBA" id="ARBA00022692"/>
    </source>
</evidence>
<gene>
    <name evidence="14" type="ORF">CLV99_1313</name>
</gene>
<sequence>MKTIIVLIAQWALYTSIFAYGQNCNLTLKVQLIDAENHQPIGSAQLYLNNNTRPKEASPGKYVFQQLCKGASSLYIDHSGYEKKEANIRMSQDTAITIVLKKDVQQLETVTVTANTQISAPRTSITLSKEQRQESQGKNLAGVLSEIAGVNTLKTGANNGKPVINGLYGNRLLLINHGVRHESQQWGTDHAPEVDPFSAEEITVIKSSDAVRFGPDALGGVIKISPSAIVTDRKAQSSHAILFNSNGRGLLLNDKLEGTVGQFSYRAGITTGKQGNLKSADYYLGNTGNEELHGNLFASYKTGKNTFKMYLSHFGNTLGVFQGAHIGSKEDILARIEHGRPFEEYSFSYKIGAPKQRVTHQLAKLEYLYQLDENSQIEAQYSIQRNHRKEFDLRRVAENDVPMADILLSTQQLELVYSRPFFMAGISGSLQVNNNVPGTGSTPIIPNFDNHGLGAFVSVKVPFKSYLLETGVRYDYKFFDAAGYQYDYSKITEDGLIPQYLMTDRKHFHNISGVAGISQRVNAVFTWKSNLGLAWRAPSANELYSDGIHHGTGTYEVGNKNLKSEKGLKWINSLSMDKGFIKANVDLFAQVIENYIYSQPVPDSTRQTIRGTFPLFQYRQDRAFFYGADLSTLTDINQNWQYGLNISLVQAKNITKDEFLPNIPAWKLQQHLSYRFAPNQVLSYIKIKHHFQAKQTRYEPNSDFAAPPAAYHLFDAVLASSIKLKSQRTAEFQLAVNNVFNEAYKDYMDRFRYYAHALGRNVSLKVNFTF</sequence>
<feature type="domain" description="TonB-dependent receptor-like beta-barrel" evidence="12">
    <location>
        <begin position="375"/>
        <end position="739"/>
    </location>
</feature>
<keyword evidence="6 11" id="KW-0798">TonB box</keyword>
<evidence type="ECO:0000256" key="2">
    <source>
        <dbReference type="ARBA" id="ARBA00022448"/>
    </source>
</evidence>
<dbReference type="GO" id="GO:0044718">
    <property type="term" value="P:siderophore transmembrane transport"/>
    <property type="evidence" value="ECO:0007669"/>
    <property type="project" value="TreeGrafter"/>
</dbReference>
<dbReference type="Proteomes" id="UP000295292">
    <property type="component" value="Unassembled WGS sequence"/>
</dbReference>
<comment type="similarity">
    <text evidence="10 11">Belongs to the TonB-dependent receptor family.</text>
</comment>
<dbReference type="Pfam" id="PF07715">
    <property type="entry name" value="Plug"/>
    <property type="match status" value="1"/>
</dbReference>
<evidence type="ECO:0000259" key="12">
    <source>
        <dbReference type="Pfam" id="PF00593"/>
    </source>
</evidence>
<feature type="domain" description="TonB-dependent receptor plug" evidence="13">
    <location>
        <begin position="118"/>
        <end position="221"/>
    </location>
</feature>
<evidence type="ECO:0000259" key="13">
    <source>
        <dbReference type="Pfam" id="PF07715"/>
    </source>
</evidence>
<evidence type="ECO:0000256" key="7">
    <source>
        <dbReference type="ARBA" id="ARBA00023136"/>
    </source>
</evidence>
<evidence type="ECO:0000256" key="1">
    <source>
        <dbReference type="ARBA" id="ARBA00004571"/>
    </source>
</evidence>
<dbReference type="EMBL" id="SNYV01000011">
    <property type="protein sequence ID" value="TDQ79863.1"/>
    <property type="molecule type" value="Genomic_DNA"/>
</dbReference>
<keyword evidence="8 14" id="KW-0675">Receptor</keyword>
<dbReference type="PROSITE" id="PS52016">
    <property type="entry name" value="TONB_DEPENDENT_REC_3"/>
    <property type="match status" value="1"/>
</dbReference>
<evidence type="ECO:0000256" key="9">
    <source>
        <dbReference type="ARBA" id="ARBA00023237"/>
    </source>
</evidence>
<dbReference type="PANTHER" id="PTHR30069">
    <property type="entry name" value="TONB-DEPENDENT OUTER MEMBRANE RECEPTOR"/>
    <property type="match status" value="1"/>
</dbReference>
<keyword evidence="2 10" id="KW-0813">Transport</keyword>
<dbReference type="PANTHER" id="PTHR30069:SF29">
    <property type="entry name" value="HEMOGLOBIN AND HEMOGLOBIN-HAPTOGLOBIN-BINDING PROTEIN 1-RELATED"/>
    <property type="match status" value="1"/>
</dbReference>
<keyword evidence="3 10" id="KW-1134">Transmembrane beta strand</keyword>
<comment type="subcellular location">
    <subcellularLocation>
        <location evidence="1 10">Cell outer membrane</location>
        <topology evidence="1 10">Multi-pass membrane protein</topology>
    </subcellularLocation>
</comment>
<evidence type="ECO:0000256" key="10">
    <source>
        <dbReference type="PROSITE-ProRule" id="PRU01360"/>
    </source>
</evidence>
<dbReference type="InterPro" id="IPR036942">
    <property type="entry name" value="Beta-barrel_TonB_sf"/>
</dbReference>
<name>A0A4R6WI16_9SPHI</name>
<protein>
    <submittedName>
        <fullName evidence="14">Iron complex outermembrane receptor protein</fullName>
    </submittedName>
</protein>
<keyword evidence="4 10" id="KW-0812">Transmembrane</keyword>
<dbReference type="RefSeq" id="WP_133583624.1">
    <property type="nucleotide sequence ID" value="NZ_SNYV01000011.1"/>
</dbReference>
<keyword evidence="5" id="KW-0732">Signal</keyword>
<dbReference type="InterPro" id="IPR039426">
    <property type="entry name" value="TonB-dep_rcpt-like"/>
</dbReference>
<dbReference type="GO" id="GO:0015344">
    <property type="term" value="F:siderophore uptake transmembrane transporter activity"/>
    <property type="evidence" value="ECO:0007669"/>
    <property type="project" value="TreeGrafter"/>
</dbReference>
<dbReference type="AlphaFoldDB" id="A0A4R6WI16"/>
<dbReference type="Gene3D" id="2.170.130.10">
    <property type="entry name" value="TonB-dependent receptor, plug domain"/>
    <property type="match status" value="1"/>
</dbReference>
<dbReference type="Pfam" id="PF00593">
    <property type="entry name" value="TonB_dep_Rec_b-barrel"/>
    <property type="match status" value="1"/>
</dbReference>
<keyword evidence="7 10" id="KW-0472">Membrane</keyword>
<evidence type="ECO:0000313" key="15">
    <source>
        <dbReference type="Proteomes" id="UP000295292"/>
    </source>
</evidence>
<dbReference type="InterPro" id="IPR037066">
    <property type="entry name" value="Plug_dom_sf"/>
</dbReference>
<organism evidence="14 15">
    <name type="scientific">Sphingobacterium yanglingense</name>
    <dbReference type="NCBI Taxonomy" id="1437280"/>
    <lineage>
        <taxon>Bacteria</taxon>
        <taxon>Pseudomonadati</taxon>
        <taxon>Bacteroidota</taxon>
        <taxon>Sphingobacteriia</taxon>
        <taxon>Sphingobacteriales</taxon>
        <taxon>Sphingobacteriaceae</taxon>
        <taxon>Sphingobacterium</taxon>
    </lineage>
</organism>
<dbReference type="GO" id="GO:0009279">
    <property type="term" value="C:cell outer membrane"/>
    <property type="evidence" value="ECO:0007669"/>
    <property type="project" value="UniProtKB-SubCell"/>
</dbReference>
<dbReference type="InterPro" id="IPR000531">
    <property type="entry name" value="Beta-barrel_TonB"/>
</dbReference>
<reference evidence="14 15" key="1">
    <citation type="submission" date="2019-03" db="EMBL/GenBank/DDBJ databases">
        <title>Genomic Encyclopedia of Archaeal and Bacterial Type Strains, Phase II (KMG-II): from individual species to whole genera.</title>
        <authorList>
            <person name="Goeker M."/>
        </authorList>
    </citation>
    <scope>NUCLEOTIDE SEQUENCE [LARGE SCALE GENOMIC DNA]</scope>
    <source>
        <strain evidence="14 15">DSM 28353</strain>
    </source>
</reference>
<evidence type="ECO:0000256" key="3">
    <source>
        <dbReference type="ARBA" id="ARBA00022452"/>
    </source>
</evidence>